<accession>A0A0L0V6D7</accession>
<organism evidence="1 2">
    <name type="scientific">Puccinia striiformis f. sp. tritici PST-78</name>
    <dbReference type="NCBI Taxonomy" id="1165861"/>
    <lineage>
        <taxon>Eukaryota</taxon>
        <taxon>Fungi</taxon>
        <taxon>Dikarya</taxon>
        <taxon>Basidiomycota</taxon>
        <taxon>Pucciniomycotina</taxon>
        <taxon>Pucciniomycetes</taxon>
        <taxon>Pucciniales</taxon>
        <taxon>Pucciniaceae</taxon>
        <taxon>Puccinia</taxon>
    </lineage>
</organism>
<name>A0A0L0V6D7_9BASI</name>
<evidence type="ECO:0000313" key="2">
    <source>
        <dbReference type="Proteomes" id="UP000054564"/>
    </source>
</evidence>
<proteinExistence type="predicted"/>
<evidence type="ECO:0000313" key="1">
    <source>
        <dbReference type="EMBL" id="KNE94544.1"/>
    </source>
</evidence>
<dbReference type="AlphaFoldDB" id="A0A0L0V6D7"/>
<comment type="caution">
    <text evidence="1">The sequence shown here is derived from an EMBL/GenBank/DDBJ whole genome shotgun (WGS) entry which is preliminary data.</text>
</comment>
<keyword evidence="2" id="KW-1185">Reference proteome</keyword>
<gene>
    <name evidence="1" type="ORF">PSTG_12094</name>
</gene>
<protein>
    <submittedName>
        <fullName evidence="1">Uncharacterized protein</fullName>
    </submittedName>
</protein>
<dbReference type="Proteomes" id="UP000054564">
    <property type="component" value="Unassembled WGS sequence"/>
</dbReference>
<reference evidence="2" key="1">
    <citation type="submission" date="2014-03" db="EMBL/GenBank/DDBJ databases">
        <title>The Genome Sequence of Puccinia striiformis f. sp. tritici PST-78.</title>
        <authorList>
            <consortium name="The Broad Institute Genome Sequencing Platform"/>
            <person name="Cuomo C."/>
            <person name="Hulbert S."/>
            <person name="Chen X."/>
            <person name="Walker B."/>
            <person name="Young S.K."/>
            <person name="Zeng Q."/>
            <person name="Gargeya S."/>
            <person name="Fitzgerald M."/>
            <person name="Haas B."/>
            <person name="Abouelleil A."/>
            <person name="Alvarado L."/>
            <person name="Arachchi H.M."/>
            <person name="Berlin A.M."/>
            <person name="Chapman S.B."/>
            <person name="Goldberg J."/>
            <person name="Griggs A."/>
            <person name="Gujja S."/>
            <person name="Hansen M."/>
            <person name="Howarth C."/>
            <person name="Imamovic A."/>
            <person name="Larimer J."/>
            <person name="McCowan C."/>
            <person name="Montmayeur A."/>
            <person name="Murphy C."/>
            <person name="Neiman D."/>
            <person name="Pearson M."/>
            <person name="Priest M."/>
            <person name="Roberts A."/>
            <person name="Saif S."/>
            <person name="Shea T."/>
            <person name="Sisk P."/>
            <person name="Sykes S."/>
            <person name="Wortman J."/>
            <person name="Nusbaum C."/>
            <person name="Birren B."/>
        </authorList>
    </citation>
    <scope>NUCLEOTIDE SEQUENCE [LARGE SCALE GENOMIC DNA]</scope>
    <source>
        <strain evidence="2">race PST-78</strain>
    </source>
</reference>
<dbReference type="EMBL" id="AJIL01000114">
    <property type="protein sequence ID" value="KNE94544.1"/>
    <property type="molecule type" value="Genomic_DNA"/>
</dbReference>
<sequence length="173" mass="19170">MTNRNWRLVSSAQRCTYNSHRRRMTISEDDGVGDLYSYDHQMREAASLELGYSLDEDERMIFRSICKQAGIGDIAGSSSHQSTNNCQTSPTISQPSLYTVTAFPSKSLKPQKMRSFLAVAISPTLLHSIHHKRFSCGNQPEPPTSALGPVPTGNFGPVVSATWHMSQYLTCAQ</sequence>